<dbReference type="KEGG" id="agv:OJF2_37750"/>
<dbReference type="Pfam" id="PF16694">
    <property type="entry name" value="Cytochrome_P460"/>
    <property type="match status" value="1"/>
</dbReference>
<keyword evidence="1" id="KW-0732">Signal</keyword>
<evidence type="ECO:0000313" key="4">
    <source>
        <dbReference type="Proteomes" id="UP000324233"/>
    </source>
</evidence>
<reference evidence="3 4" key="1">
    <citation type="submission" date="2019-08" db="EMBL/GenBank/DDBJ databases">
        <title>Deep-cultivation of Planctomycetes and their phenomic and genomic characterization uncovers novel biology.</title>
        <authorList>
            <person name="Wiegand S."/>
            <person name="Jogler M."/>
            <person name="Boedeker C."/>
            <person name="Pinto D."/>
            <person name="Vollmers J."/>
            <person name="Rivas-Marin E."/>
            <person name="Kohn T."/>
            <person name="Peeters S.H."/>
            <person name="Heuer A."/>
            <person name="Rast P."/>
            <person name="Oberbeckmann S."/>
            <person name="Bunk B."/>
            <person name="Jeske O."/>
            <person name="Meyerdierks A."/>
            <person name="Storesund J.E."/>
            <person name="Kallscheuer N."/>
            <person name="Luecker S."/>
            <person name="Lage O.M."/>
            <person name="Pohl T."/>
            <person name="Merkel B.J."/>
            <person name="Hornburger P."/>
            <person name="Mueller R.-W."/>
            <person name="Bruemmer F."/>
            <person name="Labrenz M."/>
            <person name="Spormann A.M."/>
            <person name="Op den Camp H."/>
            <person name="Overmann J."/>
            <person name="Amann R."/>
            <person name="Jetten M.S.M."/>
            <person name="Mascher T."/>
            <person name="Medema M.H."/>
            <person name="Devos D.P."/>
            <person name="Kaster A.-K."/>
            <person name="Ovreas L."/>
            <person name="Rohde M."/>
            <person name="Galperin M.Y."/>
            <person name="Jogler C."/>
        </authorList>
    </citation>
    <scope>NUCLEOTIDE SEQUENCE [LARGE SCALE GENOMIC DNA]</scope>
    <source>
        <strain evidence="3 4">OJF2</strain>
    </source>
</reference>
<protein>
    <recommendedName>
        <fullName evidence="2">Cytochrome P460 domain-containing protein</fullName>
    </recommendedName>
</protein>
<evidence type="ECO:0000313" key="3">
    <source>
        <dbReference type="EMBL" id="QEH35228.1"/>
    </source>
</evidence>
<proteinExistence type="predicted"/>
<evidence type="ECO:0000256" key="1">
    <source>
        <dbReference type="SAM" id="SignalP"/>
    </source>
</evidence>
<name>A0A5B9W3R2_9BACT</name>
<dbReference type="Gene3D" id="3.50.70.20">
    <property type="entry name" value="Cytochrome P460"/>
    <property type="match status" value="1"/>
</dbReference>
<dbReference type="Proteomes" id="UP000324233">
    <property type="component" value="Chromosome"/>
</dbReference>
<keyword evidence="4" id="KW-1185">Reference proteome</keyword>
<dbReference type="CDD" id="cd20751">
    <property type="entry name" value="cyt_P460_Ne-like"/>
    <property type="match status" value="1"/>
</dbReference>
<feature type="domain" description="Cytochrome P460" evidence="2">
    <location>
        <begin position="51"/>
        <end position="186"/>
    </location>
</feature>
<dbReference type="RefSeq" id="WP_148595056.1">
    <property type="nucleotide sequence ID" value="NZ_CP042997.1"/>
</dbReference>
<gene>
    <name evidence="3" type="ORF">OJF2_37750</name>
</gene>
<feature type="signal peptide" evidence="1">
    <location>
        <begin position="1"/>
        <end position="27"/>
    </location>
</feature>
<accession>A0A5B9W3R2</accession>
<dbReference type="OrthoDB" id="511546at2"/>
<dbReference type="InterPro" id="IPR032033">
    <property type="entry name" value="Cytochrome_P460"/>
</dbReference>
<organism evidence="3 4">
    <name type="scientific">Aquisphaera giovannonii</name>
    <dbReference type="NCBI Taxonomy" id="406548"/>
    <lineage>
        <taxon>Bacteria</taxon>
        <taxon>Pseudomonadati</taxon>
        <taxon>Planctomycetota</taxon>
        <taxon>Planctomycetia</taxon>
        <taxon>Isosphaerales</taxon>
        <taxon>Isosphaeraceae</taxon>
        <taxon>Aquisphaera</taxon>
    </lineage>
</organism>
<dbReference type="AlphaFoldDB" id="A0A5B9W3R2"/>
<dbReference type="EMBL" id="CP042997">
    <property type="protein sequence ID" value="QEH35228.1"/>
    <property type="molecule type" value="Genomic_DNA"/>
</dbReference>
<evidence type="ECO:0000259" key="2">
    <source>
        <dbReference type="Pfam" id="PF16694"/>
    </source>
</evidence>
<dbReference type="InterPro" id="IPR038142">
    <property type="entry name" value="Cytochrome_P460_sp"/>
</dbReference>
<feature type="chain" id="PRO_5022818801" description="Cytochrome P460 domain-containing protein" evidence="1">
    <location>
        <begin position="28"/>
        <end position="200"/>
    </location>
</feature>
<sequence precursor="true">MLGSTKSNVTVGIAVLGGIAGLSYALAAAAAPPGGTAAAVEFTPDGKLKRPVGYRKWVYVGEVVTPNDMNDGEASFPEFHSVYMDPESFAEYEKTGKYRDGTVLVKELSGVGSKKAPSGNGYFQGEFTGLEATIKDSKRFKDEPGNWAYFSFGHKYPLKAEVSKNSVAACNQCHQDHAQKDDWVFSRYYPVLRAAAPRSK</sequence>